<proteinExistence type="predicted"/>
<dbReference type="InterPro" id="IPR005146">
    <property type="entry name" value="B3/B4_tRNA-bd"/>
</dbReference>
<dbReference type="PANTHER" id="PTHR10947:SF0">
    <property type="entry name" value="PHENYLALANINE--TRNA LIGASE BETA SUBUNIT"/>
    <property type="match status" value="1"/>
</dbReference>
<evidence type="ECO:0000313" key="2">
    <source>
        <dbReference type="EMBL" id="GAJ04541.1"/>
    </source>
</evidence>
<dbReference type="InterPro" id="IPR009061">
    <property type="entry name" value="DNA-bd_dom_put_sf"/>
</dbReference>
<dbReference type="SUPFAM" id="SSF46955">
    <property type="entry name" value="Putative DNA-binding domain"/>
    <property type="match status" value="1"/>
</dbReference>
<dbReference type="InterPro" id="IPR045060">
    <property type="entry name" value="Phe-tRNA-ligase_IIc_bsu"/>
</dbReference>
<dbReference type="SUPFAM" id="SSF56037">
    <property type="entry name" value="PheT/TilS domain"/>
    <property type="match status" value="1"/>
</dbReference>
<dbReference type="GO" id="GO:0009328">
    <property type="term" value="C:phenylalanine-tRNA ligase complex"/>
    <property type="evidence" value="ECO:0007669"/>
    <property type="project" value="TreeGrafter"/>
</dbReference>
<comment type="caution">
    <text evidence="2">The sequence shown here is derived from an EMBL/GenBank/DDBJ whole genome shotgun (WGS) entry which is preliminary data.</text>
</comment>
<dbReference type="PANTHER" id="PTHR10947">
    <property type="entry name" value="PHENYLALANYL-TRNA SYNTHETASE BETA CHAIN AND LEUCINE-RICH REPEAT-CONTAINING PROTEIN 47"/>
    <property type="match status" value="1"/>
</dbReference>
<name>X1UXD3_9ZZZZ</name>
<dbReference type="Pfam" id="PF03483">
    <property type="entry name" value="B3_4"/>
    <property type="match status" value="1"/>
</dbReference>
<accession>X1UXD3</accession>
<reference evidence="2" key="1">
    <citation type="journal article" date="2014" name="Front. Microbiol.">
        <title>High frequency of phylogenetically diverse reductive dehalogenase-homologous genes in deep subseafloor sedimentary metagenomes.</title>
        <authorList>
            <person name="Kawai M."/>
            <person name="Futagami T."/>
            <person name="Toyoda A."/>
            <person name="Takaki Y."/>
            <person name="Nishi S."/>
            <person name="Hori S."/>
            <person name="Arai W."/>
            <person name="Tsubouchi T."/>
            <person name="Morono Y."/>
            <person name="Uchiyama I."/>
            <person name="Ito T."/>
            <person name="Fujiyama A."/>
            <person name="Inagaki F."/>
            <person name="Takami H."/>
        </authorList>
    </citation>
    <scope>NUCLEOTIDE SEQUENCE</scope>
    <source>
        <strain evidence="2">Expedition CK06-06</strain>
    </source>
</reference>
<evidence type="ECO:0000259" key="1">
    <source>
        <dbReference type="SMART" id="SM00873"/>
    </source>
</evidence>
<dbReference type="GO" id="GO:0006432">
    <property type="term" value="P:phenylalanyl-tRNA aminoacylation"/>
    <property type="evidence" value="ECO:0007669"/>
    <property type="project" value="InterPro"/>
</dbReference>
<dbReference type="SMART" id="SM00873">
    <property type="entry name" value="B3_4"/>
    <property type="match status" value="1"/>
</dbReference>
<feature type="non-terminal residue" evidence="2">
    <location>
        <position position="1"/>
    </location>
</feature>
<feature type="non-terminal residue" evidence="2">
    <location>
        <position position="239"/>
    </location>
</feature>
<feature type="domain" description="B3/B4 tRNA-binding" evidence="1">
    <location>
        <begin position="61"/>
        <end position="234"/>
    </location>
</feature>
<gene>
    <name evidence="2" type="ORF">S12H4_52018</name>
</gene>
<protein>
    <recommendedName>
        <fullName evidence="1">B3/B4 tRNA-binding domain-containing protein</fullName>
    </recommendedName>
</protein>
<dbReference type="GO" id="GO:0004826">
    <property type="term" value="F:phenylalanine-tRNA ligase activity"/>
    <property type="evidence" value="ECO:0007669"/>
    <property type="project" value="InterPro"/>
</dbReference>
<sequence>DDVVIDVEITSNRGDCLGYIGIARELTAATGKELKMPVVELDELDKDVTEFADVEIVEPDLCGRYTARIIDGIKVGPSPDWLRKRLEAVGLRSINNVVDATNYAMMETSQPPHAFDYAKIADGKIIVRKTIAGERLTSIDGTQCDVNTDMLVIADAQGPVAVAGVMGGLDTEVSETTTTILLEDAYFDPVSVRTTSRRLALPSEAAFRFERTVDIEMVDWASKRTAQLITQVARGKVAK</sequence>
<dbReference type="AlphaFoldDB" id="X1UXD3"/>
<organism evidence="2">
    <name type="scientific">marine sediment metagenome</name>
    <dbReference type="NCBI Taxonomy" id="412755"/>
    <lineage>
        <taxon>unclassified sequences</taxon>
        <taxon>metagenomes</taxon>
        <taxon>ecological metagenomes</taxon>
    </lineage>
</organism>
<dbReference type="GO" id="GO:0003723">
    <property type="term" value="F:RNA binding"/>
    <property type="evidence" value="ECO:0007669"/>
    <property type="project" value="InterPro"/>
</dbReference>
<dbReference type="Gene3D" id="3.50.40.10">
    <property type="entry name" value="Phenylalanyl-trna Synthetase, Chain B, domain 3"/>
    <property type="match status" value="1"/>
</dbReference>
<dbReference type="Gene3D" id="3.30.56.10">
    <property type="match status" value="1"/>
</dbReference>
<dbReference type="InterPro" id="IPR020825">
    <property type="entry name" value="Phe-tRNA_synthase-like_B3/B4"/>
</dbReference>
<dbReference type="EMBL" id="BARW01032952">
    <property type="protein sequence ID" value="GAJ04541.1"/>
    <property type="molecule type" value="Genomic_DNA"/>
</dbReference>